<dbReference type="Proteomes" id="UP001275867">
    <property type="component" value="Unassembled WGS sequence"/>
</dbReference>
<dbReference type="InterPro" id="IPR003959">
    <property type="entry name" value="ATPase_AAA_core"/>
</dbReference>
<protein>
    <submittedName>
        <fullName evidence="2">AAA family ATPase</fullName>
    </submittedName>
</protein>
<evidence type="ECO:0000313" key="2">
    <source>
        <dbReference type="EMBL" id="MDV7693978.1"/>
    </source>
</evidence>
<dbReference type="GO" id="GO:0005524">
    <property type="term" value="F:ATP binding"/>
    <property type="evidence" value="ECO:0007669"/>
    <property type="project" value="InterPro"/>
</dbReference>
<feature type="domain" description="ATPase AAA-type core" evidence="1">
    <location>
        <begin position="58"/>
        <end position="368"/>
    </location>
</feature>
<reference evidence="2" key="1">
    <citation type="submission" date="2019-10" db="EMBL/GenBank/DDBJ databases">
        <title>Malate fermentation in French cider.</title>
        <authorList>
            <person name="Cousin F.J."/>
            <person name="Medina Fernandez S."/>
            <person name="Misery B."/>
            <person name="Laplace J.-M."/>
            <person name="Cretenet M."/>
        </authorList>
    </citation>
    <scope>NUCLEOTIDE SEQUENCE</scope>
    <source>
        <strain evidence="2">UCMA15901</strain>
    </source>
</reference>
<gene>
    <name evidence="2" type="ORF">GA842_03595</name>
</gene>
<name>A0AAP5TA65_9LACO</name>
<accession>A0AAP5TA65</accession>
<dbReference type="EMBL" id="WERX01000008">
    <property type="protein sequence ID" value="MDV7693978.1"/>
    <property type="molecule type" value="Genomic_DNA"/>
</dbReference>
<dbReference type="AlphaFoldDB" id="A0AAP5TA65"/>
<dbReference type="PANTHER" id="PTHR40396">
    <property type="entry name" value="ATPASE-LIKE PROTEIN"/>
    <property type="match status" value="1"/>
</dbReference>
<dbReference type="SUPFAM" id="SSF52540">
    <property type="entry name" value="P-loop containing nucleoside triphosphate hydrolases"/>
    <property type="match status" value="1"/>
</dbReference>
<comment type="caution">
    <text evidence="2">The sequence shown here is derived from an EMBL/GenBank/DDBJ whole genome shotgun (WGS) entry which is preliminary data.</text>
</comment>
<proteinExistence type="predicted"/>
<sequence>MYEGLKVLQMLIDFTMSNYRSYKDQATLSLETGERLRKRSKQNTIKISSSLSLLKNLAIFGANGSGKSSVVDGLLLMKQLVTLPTTDISQQLPFFPFKLNNFSENEPTKFEINFLKNNYKYNYSFSYSQNEIKTEQLRVASGSKFKILFERKDGKILKSPQKQSSSKQNTRKNVLFLYSLQANNYAHAINVFDWFKNDLVVFGSTASFDTFDNQLMDNSKVKKELTNFLRASDVNILGITYRDIDIPVSQTNFRDVFNNSIRESKNFLDSETSKRFLFTVHKKFDSAGNVIGTEEIPVSAESTGTKRILMIALAIINSQFHNNHKTLVFDEFEEGLHFEMAIALVNLFNSEQNNNQFILTTHQLELLNSNLRVDQIYFAEKNYRGESDLYSLFDYSSDQVSRADITFSKRYIKGQFGAVPTINMEALQESLKPQTNLKESSNVQKKNKS</sequence>
<dbReference type="Gene3D" id="3.40.50.300">
    <property type="entry name" value="P-loop containing nucleotide triphosphate hydrolases"/>
    <property type="match status" value="1"/>
</dbReference>
<dbReference type="PANTHER" id="PTHR40396:SF1">
    <property type="entry name" value="ATPASE AAA-TYPE CORE DOMAIN-CONTAINING PROTEIN"/>
    <property type="match status" value="1"/>
</dbReference>
<organism evidence="2 3">
    <name type="scientific">Pediococcus parvulus</name>
    <dbReference type="NCBI Taxonomy" id="54062"/>
    <lineage>
        <taxon>Bacteria</taxon>
        <taxon>Bacillati</taxon>
        <taxon>Bacillota</taxon>
        <taxon>Bacilli</taxon>
        <taxon>Lactobacillales</taxon>
        <taxon>Lactobacillaceae</taxon>
        <taxon>Pediococcus</taxon>
    </lineage>
</organism>
<evidence type="ECO:0000259" key="1">
    <source>
        <dbReference type="Pfam" id="PF13304"/>
    </source>
</evidence>
<dbReference type="Pfam" id="PF13304">
    <property type="entry name" value="AAA_21"/>
    <property type="match status" value="1"/>
</dbReference>
<dbReference type="GO" id="GO:0016887">
    <property type="term" value="F:ATP hydrolysis activity"/>
    <property type="evidence" value="ECO:0007669"/>
    <property type="project" value="InterPro"/>
</dbReference>
<evidence type="ECO:0000313" key="3">
    <source>
        <dbReference type="Proteomes" id="UP001275867"/>
    </source>
</evidence>
<dbReference type="InterPro" id="IPR027417">
    <property type="entry name" value="P-loop_NTPase"/>
</dbReference>